<organism evidence="1 2">
    <name type="scientific">Trichomonas vaginalis (strain ATCC PRA-98 / G3)</name>
    <dbReference type="NCBI Taxonomy" id="412133"/>
    <lineage>
        <taxon>Eukaryota</taxon>
        <taxon>Metamonada</taxon>
        <taxon>Parabasalia</taxon>
        <taxon>Trichomonadida</taxon>
        <taxon>Trichomonadidae</taxon>
        <taxon>Trichomonas</taxon>
    </lineage>
</organism>
<dbReference type="Proteomes" id="UP000001542">
    <property type="component" value="Unassembled WGS sequence"/>
</dbReference>
<sequence>MFALAILASSRASRVLKVGRQPSSRWPIRPYPFPLKYSSNDEETNMISPDFLKHLVDAAEKELSRPFYPRYFPRNAEESTIDPDNFPPLVGIAVDIVGGIIIDKLIDRLHRNSANAEEALDIDYDNIPWGPIIKGAGKIIGKAGLEELVKWAAGKILPNNSVSDSMYQPYRLYLNAEEESDIDYDNIPWGPIIKGAGKIIGEAGLKELVKWAAGKILPNDSVSNSFTPYFPRRPLWKDY</sequence>
<proteinExistence type="predicted"/>
<reference evidence="1" key="2">
    <citation type="journal article" date="2007" name="Science">
        <title>Draft genome sequence of the sexually transmitted pathogen Trichomonas vaginalis.</title>
        <authorList>
            <person name="Carlton J.M."/>
            <person name="Hirt R.P."/>
            <person name="Silva J.C."/>
            <person name="Delcher A.L."/>
            <person name="Schatz M."/>
            <person name="Zhao Q."/>
            <person name="Wortman J.R."/>
            <person name="Bidwell S.L."/>
            <person name="Alsmark U.C.M."/>
            <person name="Besteiro S."/>
            <person name="Sicheritz-Ponten T."/>
            <person name="Noel C.J."/>
            <person name="Dacks J.B."/>
            <person name="Foster P.G."/>
            <person name="Simillion C."/>
            <person name="Van de Peer Y."/>
            <person name="Miranda-Saavedra D."/>
            <person name="Barton G.J."/>
            <person name="Westrop G.D."/>
            <person name="Mueller S."/>
            <person name="Dessi D."/>
            <person name="Fiori P.L."/>
            <person name="Ren Q."/>
            <person name="Paulsen I."/>
            <person name="Zhang H."/>
            <person name="Bastida-Corcuera F.D."/>
            <person name="Simoes-Barbosa A."/>
            <person name="Brown M.T."/>
            <person name="Hayes R.D."/>
            <person name="Mukherjee M."/>
            <person name="Okumura C.Y."/>
            <person name="Schneider R."/>
            <person name="Smith A.J."/>
            <person name="Vanacova S."/>
            <person name="Villalvazo M."/>
            <person name="Haas B.J."/>
            <person name="Pertea M."/>
            <person name="Feldblyum T.V."/>
            <person name="Utterback T.R."/>
            <person name="Shu C.L."/>
            <person name="Osoegawa K."/>
            <person name="de Jong P.J."/>
            <person name="Hrdy I."/>
            <person name="Horvathova L."/>
            <person name="Zubacova Z."/>
            <person name="Dolezal P."/>
            <person name="Malik S.B."/>
            <person name="Logsdon J.M. Jr."/>
            <person name="Henze K."/>
            <person name="Gupta A."/>
            <person name="Wang C.C."/>
            <person name="Dunne R.L."/>
            <person name="Upcroft J.A."/>
            <person name="Upcroft P."/>
            <person name="White O."/>
            <person name="Salzberg S.L."/>
            <person name="Tang P."/>
            <person name="Chiu C.-H."/>
            <person name="Lee Y.-S."/>
            <person name="Embley T.M."/>
            <person name="Coombs G.H."/>
            <person name="Mottram J.C."/>
            <person name="Tachezy J."/>
            <person name="Fraser-Liggett C.M."/>
            <person name="Johnson P.J."/>
        </authorList>
    </citation>
    <scope>NUCLEOTIDE SEQUENCE [LARGE SCALE GENOMIC DNA]</scope>
    <source>
        <strain evidence="1">G3</strain>
    </source>
</reference>
<dbReference type="VEuPathDB" id="TrichDB:TVAGG3_0219960"/>
<dbReference type="InParanoid" id="A2GJV2"/>
<dbReference type="KEGG" id="tva:4740197"/>
<accession>A2GJV2</accession>
<dbReference type="VEuPathDB" id="TrichDB:TVAG_608090"/>
<dbReference type="RefSeq" id="XP_001295496.1">
    <property type="nucleotide sequence ID" value="XM_001295495.1"/>
</dbReference>
<keyword evidence="2" id="KW-1185">Reference proteome</keyword>
<gene>
    <name evidence="1" type="ORF">TVAG_608090</name>
</gene>
<name>A2GJV2_TRIV3</name>
<evidence type="ECO:0000313" key="2">
    <source>
        <dbReference type="Proteomes" id="UP000001542"/>
    </source>
</evidence>
<reference evidence="1" key="1">
    <citation type="submission" date="2006-10" db="EMBL/GenBank/DDBJ databases">
        <authorList>
            <person name="Amadeo P."/>
            <person name="Zhao Q."/>
            <person name="Wortman J."/>
            <person name="Fraser-Liggett C."/>
            <person name="Carlton J."/>
        </authorList>
    </citation>
    <scope>NUCLEOTIDE SEQUENCE</scope>
    <source>
        <strain evidence="1">G3</strain>
    </source>
</reference>
<protein>
    <submittedName>
        <fullName evidence="1">Uncharacterized protein</fullName>
    </submittedName>
</protein>
<evidence type="ECO:0000313" key="1">
    <source>
        <dbReference type="EMBL" id="EAX82566.1"/>
    </source>
</evidence>
<dbReference type="EMBL" id="DS116587">
    <property type="protein sequence ID" value="EAX82566.1"/>
    <property type="molecule type" value="Genomic_DNA"/>
</dbReference>
<dbReference type="AlphaFoldDB" id="A2GJV2"/>